<organism evidence="2 3">
    <name type="scientific">Cannabis sativa</name>
    <name type="common">Hemp</name>
    <name type="synonym">Marijuana</name>
    <dbReference type="NCBI Taxonomy" id="3483"/>
    <lineage>
        <taxon>Eukaryota</taxon>
        <taxon>Viridiplantae</taxon>
        <taxon>Streptophyta</taxon>
        <taxon>Embryophyta</taxon>
        <taxon>Tracheophyta</taxon>
        <taxon>Spermatophyta</taxon>
        <taxon>Magnoliopsida</taxon>
        <taxon>eudicotyledons</taxon>
        <taxon>Gunneridae</taxon>
        <taxon>Pentapetalae</taxon>
        <taxon>rosids</taxon>
        <taxon>fabids</taxon>
        <taxon>Rosales</taxon>
        <taxon>Cannabaceae</taxon>
        <taxon>Cannabis</taxon>
    </lineage>
</organism>
<reference evidence="2" key="1">
    <citation type="submission" date="2018-11" db="EMBL/GenBank/DDBJ databases">
        <authorList>
            <person name="Grassa J C."/>
        </authorList>
    </citation>
    <scope>NUCLEOTIDE SEQUENCE [LARGE SCALE GENOMIC DNA]</scope>
</reference>
<dbReference type="AlphaFoldDB" id="A0A803NXY2"/>
<reference evidence="2" key="2">
    <citation type="submission" date="2021-03" db="UniProtKB">
        <authorList>
            <consortium name="EnsemblPlants"/>
        </authorList>
    </citation>
    <scope>IDENTIFICATION</scope>
</reference>
<feature type="region of interest" description="Disordered" evidence="1">
    <location>
        <begin position="1"/>
        <end position="78"/>
    </location>
</feature>
<evidence type="ECO:0000313" key="3">
    <source>
        <dbReference type="Proteomes" id="UP000596661"/>
    </source>
</evidence>
<evidence type="ECO:0000256" key="1">
    <source>
        <dbReference type="SAM" id="MobiDB-lite"/>
    </source>
</evidence>
<proteinExistence type="predicted"/>
<sequence length="78" mass="8650">MVLTRNQIGGHDGETSMDGVDPVARAKTSIDGDPTEATSRPAKKTQRTKKEVDENPVNEGREEDPKAEDPEDDWKEKD</sequence>
<feature type="compositionally biased region" description="Basic and acidic residues" evidence="1">
    <location>
        <begin position="48"/>
        <end position="78"/>
    </location>
</feature>
<dbReference type="EMBL" id="UZAU01000092">
    <property type="status" value="NOT_ANNOTATED_CDS"/>
    <property type="molecule type" value="Genomic_DNA"/>
</dbReference>
<dbReference type="EnsemblPlants" id="evm.model.02.254">
    <property type="protein sequence ID" value="cds.evm.model.02.254"/>
    <property type="gene ID" value="evm.TU.02.254"/>
</dbReference>
<protein>
    <submittedName>
        <fullName evidence="2">Uncharacterized protein</fullName>
    </submittedName>
</protein>
<dbReference type="Gramene" id="evm.model.02.254">
    <property type="protein sequence ID" value="cds.evm.model.02.254"/>
    <property type="gene ID" value="evm.TU.02.254"/>
</dbReference>
<keyword evidence="3" id="KW-1185">Reference proteome</keyword>
<evidence type="ECO:0000313" key="2">
    <source>
        <dbReference type="EnsemblPlants" id="cds.evm.model.02.254"/>
    </source>
</evidence>
<dbReference type="Proteomes" id="UP000596661">
    <property type="component" value="Chromosome 2"/>
</dbReference>
<name>A0A803NXY2_CANSA</name>
<accession>A0A803NXY2</accession>